<feature type="transmembrane region" description="Helical" evidence="6">
    <location>
        <begin position="691"/>
        <end position="714"/>
    </location>
</feature>
<dbReference type="PANTHER" id="PTHR30572">
    <property type="entry name" value="MEMBRANE COMPONENT OF TRANSPORTER-RELATED"/>
    <property type="match status" value="1"/>
</dbReference>
<evidence type="ECO:0000259" key="7">
    <source>
        <dbReference type="Pfam" id="PF02687"/>
    </source>
</evidence>
<evidence type="ECO:0000256" key="1">
    <source>
        <dbReference type="ARBA" id="ARBA00004651"/>
    </source>
</evidence>
<feature type="transmembrane region" description="Helical" evidence="6">
    <location>
        <begin position="385"/>
        <end position="408"/>
    </location>
</feature>
<dbReference type="PANTHER" id="PTHR30572:SF18">
    <property type="entry name" value="ABC-TYPE MACROLIDE FAMILY EXPORT SYSTEM PERMEASE COMPONENT 2"/>
    <property type="match status" value="1"/>
</dbReference>
<evidence type="ECO:0000313" key="9">
    <source>
        <dbReference type="EMBL" id="NLR90034.1"/>
    </source>
</evidence>
<feature type="transmembrane region" description="Helical" evidence="6">
    <location>
        <begin position="335"/>
        <end position="365"/>
    </location>
</feature>
<dbReference type="InterPro" id="IPR025857">
    <property type="entry name" value="MacB_PCD"/>
</dbReference>
<dbReference type="GO" id="GO:0022857">
    <property type="term" value="F:transmembrane transporter activity"/>
    <property type="evidence" value="ECO:0007669"/>
    <property type="project" value="TreeGrafter"/>
</dbReference>
<comment type="caution">
    <text evidence="9">The sequence shown here is derived from an EMBL/GenBank/DDBJ whole genome shotgun (WGS) entry which is preliminary data.</text>
</comment>
<dbReference type="Pfam" id="PF12704">
    <property type="entry name" value="MacB_PCD"/>
    <property type="match status" value="1"/>
</dbReference>
<evidence type="ECO:0000313" key="10">
    <source>
        <dbReference type="Proteomes" id="UP000585050"/>
    </source>
</evidence>
<evidence type="ECO:0000256" key="6">
    <source>
        <dbReference type="SAM" id="Phobius"/>
    </source>
</evidence>
<keyword evidence="3 6" id="KW-0812">Transmembrane</keyword>
<gene>
    <name evidence="9" type="ORF">HGP29_02400</name>
</gene>
<feature type="transmembrane region" description="Helical" evidence="6">
    <location>
        <begin position="741"/>
        <end position="763"/>
    </location>
</feature>
<keyword evidence="5 6" id="KW-0472">Membrane</keyword>
<dbReference type="Pfam" id="PF02687">
    <property type="entry name" value="FtsX"/>
    <property type="match status" value="2"/>
</dbReference>
<keyword evidence="4 6" id="KW-1133">Transmembrane helix</keyword>
<keyword evidence="10" id="KW-1185">Reference proteome</keyword>
<feature type="domain" description="MacB-like periplasmic core" evidence="8">
    <location>
        <begin position="20"/>
        <end position="243"/>
    </location>
</feature>
<feature type="transmembrane region" description="Helical" evidence="6">
    <location>
        <begin position="21"/>
        <end position="41"/>
    </location>
</feature>
<dbReference type="InterPro" id="IPR003838">
    <property type="entry name" value="ABC3_permease_C"/>
</dbReference>
<name>A0A7X8XU95_9BACT</name>
<evidence type="ECO:0000256" key="2">
    <source>
        <dbReference type="ARBA" id="ARBA00022475"/>
    </source>
</evidence>
<reference evidence="9 10" key="1">
    <citation type="submission" date="2020-04" db="EMBL/GenBank/DDBJ databases">
        <title>Flammeovirga sp. SR4, a novel species isolated from seawater.</title>
        <authorList>
            <person name="Wang X."/>
        </authorList>
    </citation>
    <scope>NUCLEOTIDE SEQUENCE [LARGE SCALE GENOMIC DNA]</scope>
    <source>
        <strain evidence="9 10">SR4</strain>
    </source>
</reference>
<dbReference type="InterPro" id="IPR050250">
    <property type="entry name" value="Macrolide_Exporter_MacB"/>
</dbReference>
<evidence type="ECO:0000256" key="4">
    <source>
        <dbReference type="ARBA" id="ARBA00022989"/>
    </source>
</evidence>
<dbReference type="Proteomes" id="UP000585050">
    <property type="component" value="Unassembled WGS sequence"/>
</dbReference>
<protein>
    <submittedName>
        <fullName evidence="9">FtsX-like permease family protein</fullName>
    </submittedName>
</protein>
<feature type="domain" description="ABC3 transporter permease C-terminal" evidence="7">
    <location>
        <begin position="692"/>
        <end position="799"/>
    </location>
</feature>
<feature type="domain" description="ABC3 transporter permease C-terminal" evidence="7">
    <location>
        <begin position="294"/>
        <end position="410"/>
    </location>
</feature>
<organism evidence="9 10">
    <name type="scientific">Flammeovirga agarivorans</name>
    <dbReference type="NCBI Taxonomy" id="2726742"/>
    <lineage>
        <taxon>Bacteria</taxon>
        <taxon>Pseudomonadati</taxon>
        <taxon>Bacteroidota</taxon>
        <taxon>Cytophagia</taxon>
        <taxon>Cytophagales</taxon>
        <taxon>Flammeovirgaceae</taxon>
        <taxon>Flammeovirga</taxon>
    </lineage>
</organism>
<sequence length="813" mass="93836">MLRNYILIGIRNLLKHGVYSGINIVGMSMGIAFFSLLFLLVNYEMSYDEFHKAYDRTYRIVEIIDTEDIGERSASVPIGLGPTLKTLYSNYVDASVRFFNHQAYSHMVFAKDRQYNEKHLYFTEPDFFKIFNFPLIAGDQSTALEEPQTAIVTKEIAQKYFGDEDPIGKKILYENRFYLTITGVIDKTNYPSHLDFEILVSFSTLLLTDQEIMLRDRWVWNPCWTYVLLKEGVKPEELEADFEVLYQDKSKFPDYLRDYVQLYLQPIWEIHLYSDLDFEMSPNGDYMYIYIFSSIALMVLLIAAINFMNLSAVRYSTRMREVGIRKAIGADQTELIFQFLVEAIILSILSMFGAVMFMELLFPLIYPMLGDSGFILREVDTQKLIILIGGSGIFVAALSSFYPLYYLSGFKPIDGLQESKRMGRQQKGFRKWSVIVQFIIAMFLLFSTYVSKRQLDFMRESDIGFDTKDVMLIPLGEVRFQSNQIFKLKKEFLNIYEIEAVTGIDEIMGVWVQNYPISFKVKDKVYPSSFYAGVVTNPEFFDVFDVKIIAKNDLYNDGGLYNNRYIYVNEAFVDFMGYTSPEEALNTTFWSKNGYINKIAGVVKDFNYEPVHKPIEPFVIDINNVWRLKGSYAIKFLALKIKSGANWTDVERKLEILWSKVIPYRLMDVFSLNDKIEASYQKEERLARVSLIFSIIGVIIANMGLFGLSSFITVQRKKEIAIRKALGMENIQAMLLLSKEFFTLVGTACLIAWPTAYLAMRLWLENFPKIITIDLGAYIFSGGVTLVLTFLTVSYHVVKVGIKSPVEDLKSVQ</sequence>
<dbReference type="EMBL" id="JABAIL010000001">
    <property type="protein sequence ID" value="NLR90034.1"/>
    <property type="molecule type" value="Genomic_DNA"/>
</dbReference>
<evidence type="ECO:0000256" key="3">
    <source>
        <dbReference type="ARBA" id="ARBA00022692"/>
    </source>
</evidence>
<dbReference type="GO" id="GO:0005886">
    <property type="term" value="C:plasma membrane"/>
    <property type="evidence" value="ECO:0007669"/>
    <property type="project" value="UniProtKB-SubCell"/>
</dbReference>
<feature type="transmembrane region" description="Helical" evidence="6">
    <location>
        <begin position="775"/>
        <end position="798"/>
    </location>
</feature>
<feature type="transmembrane region" description="Helical" evidence="6">
    <location>
        <begin position="429"/>
        <end position="450"/>
    </location>
</feature>
<evidence type="ECO:0000256" key="5">
    <source>
        <dbReference type="ARBA" id="ARBA00023136"/>
    </source>
</evidence>
<keyword evidence="2" id="KW-1003">Cell membrane</keyword>
<evidence type="ECO:0000259" key="8">
    <source>
        <dbReference type="Pfam" id="PF12704"/>
    </source>
</evidence>
<dbReference type="RefSeq" id="WP_168880714.1">
    <property type="nucleotide sequence ID" value="NZ_JABAIL010000001.1"/>
</dbReference>
<dbReference type="AlphaFoldDB" id="A0A7X8XU95"/>
<accession>A0A7X8XU95</accession>
<proteinExistence type="predicted"/>
<feature type="transmembrane region" description="Helical" evidence="6">
    <location>
        <begin position="287"/>
        <end position="310"/>
    </location>
</feature>
<comment type="subcellular location">
    <subcellularLocation>
        <location evidence="1">Cell membrane</location>
        <topology evidence="1">Multi-pass membrane protein</topology>
    </subcellularLocation>
</comment>